<accession>A0ABU0JVE2</accession>
<gene>
    <name evidence="1" type="ORF">QO000_000023</name>
</gene>
<reference evidence="1" key="1">
    <citation type="submission" date="2023-07" db="EMBL/GenBank/DDBJ databases">
        <title>Genomic Encyclopedia of Type Strains, Phase IV (KMG-IV): sequencing the most valuable type-strain genomes for metagenomic binning, comparative biology and taxonomic classification.</title>
        <authorList>
            <person name="Goeker M."/>
        </authorList>
    </citation>
    <scope>NUCLEOTIDE SEQUENCE [LARGE SCALE GENOMIC DNA]</scope>
    <source>
        <strain evidence="1">JSM 076093</strain>
    </source>
</reference>
<organism evidence="1 2">
    <name type="scientific">Guptibacillus hwajinpoensis</name>
    <dbReference type="NCBI Taxonomy" id="208199"/>
    <lineage>
        <taxon>Bacteria</taxon>
        <taxon>Bacillati</taxon>
        <taxon>Bacillota</taxon>
        <taxon>Bacilli</taxon>
        <taxon>Bacillales</taxon>
        <taxon>Guptibacillaceae</taxon>
        <taxon>Guptibacillus</taxon>
    </lineage>
</organism>
<protein>
    <submittedName>
        <fullName evidence="1">Uncharacterized protein</fullName>
    </submittedName>
</protein>
<comment type="caution">
    <text evidence="1">The sequence shown here is derived from an EMBL/GenBank/DDBJ whole genome shotgun (WGS) entry which is preliminary data.</text>
</comment>
<evidence type="ECO:0000313" key="2">
    <source>
        <dbReference type="Proteomes" id="UP001226720"/>
    </source>
</evidence>
<name>A0ABU0JVE2_9BACL</name>
<sequence length="67" mass="8198">MVKNNDFYRLRCPICNRLYMNKDWVFLDELNTVIHQSCYKSTGLLNITDNGTYRYMIEKYDFFKELV</sequence>
<proteinExistence type="predicted"/>
<dbReference type="Proteomes" id="UP001226720">
    <property type="component" value="Unassembled WGS sequence"/>
</dbReference>
<keyword evidence="2" id="KW-1185">Reference proteome</keyword>
<dbReference type="EMBL" id="JAUSWM010000001">
    <property type="protein sequence ID" value="MDQ0481070.1"/>
    <property type="molecule type" value="Genomic_DNA"/>
</dbReference>
<evidence type="ECO:0000313" key="1">
    <source>
        <dbReference type="EMBL" id="MDQ0481070.1"/>
    </source>
</evidence>